<reference evidence="2 3" key="1">
    <citation type="submission" date="2017-12" db="EMBL/GenBank/DDBJ databases">
        <title>Comparative genomics of Botrytis spp.</title>
        <authorList>
            <person name="Valero-Jimenez C.A."/>
            <person name="Tapia P."/>
            <person name="Veloso J."/>
            <person name="Silva-Moreno E."/>
            <person name="Staats M."/>
            <person name="Valdes J.H."/>
            <person name="Van Kan J.A.L."/>
        </authorList>
    </citation>
    <scope>NUCLEOTIDE SEQUENCE [LARGE SCALE GENOMIC DNA]</scope>
    <source>
        <strain evidence="2 3">MUCL435</strain>
    </source>
</reference>
<protein>
    <submittedName>
        <fullName evidence="2">Uncharacterized protein</fullName>
    </submittedName>
</protein>
<dbReference type="EMBL" id="PQXL01000259">
    <property type="protein sequence ID" value="THV48266.1"/>
    <property type="molecule type" value="Genomic_DNA"/>
</dbReference>
<proteinExistence type="predicted"/>
<feature type="compositionally biased region" description="Low complexity" evidence="1">
    <location>
        <begin position="388"/>
        <end position="400"/>
    </location>
</feature>
<dbReference type="AlphaFoldDB" id="A0A4V4HU74"/>
<dbReference type="OrthoDB" id="3529276at2759"/>
<evidence type="ECO:0000256" key="1">
    <source>
        <dbReference type="SAM" id="MobiDB-lite"/>
    </source>
</evidence>
<comment type="caution">
    <text evidence="2">The sequence shown here is derived from an EMBL/GenBank/DDBJ whole genome shotgun (WGS) entry which is preliminary data.</text>
</comment>
<accession>A0A4V4HU74</accession>
<feature type="compositionally biased region" description="Acidic residues" evidence="1">
    <location>
        <begin position="372"/>
        <end position="387"/>
    </location>
</feature>
<feature type="region of interest" description="Disordered" evidence="1">
    <location>
        <begin position="372"/>
        <end position="430"/>
    </location>
</feature>
<gene>
    <name evidence="2" type="ORF">BGAL_0259g00210</name>
</gene>
<name>A0A4V4HU74_9HELO</name>
<evidence type="ECO:0000313" key="3">
    <source>
        <dbReference type="Proteomes" id="UP000308671"/>
    </source>
</evidence>
<keyword evidence="3" id="KW-1185">Reference proteome</keyword>
<dbReference type="Proteomes" id="UP000308671">
    <property type="component" value="Unassembled WGS sequence"/>
</dbReference>
<sequence>MSDSDAPTNVSVRDLDYSGLRKAIDTRLNKYFERLDAPESHERPKAIHRNDFYKFTIRAEEPNVEFIKFVPKIMWCSKLGVYKHVSRERAYELRIVLDEFCEEWCSQWLTGDAGIFFVQIHWLRDIMAQIVRDEGYGRPVYNEKNEAIFIINIDPSKLSHNNPRKMITAYTFMDVEDIRKFLRDLYHKSCVDQNTRGAKIRCDLRLEGQRIVSQVKVWEEGDSDFDEIGDEEDDESLFEEVLSGTRDSDAVWRRRVWFAIEKMRAPQLRRAIHMICGGVYKLSLPADEEYINEKEDLDSRRIVAVVFIIGTRVVLTHEAESCDLLEEMTVYELKGTLSVLCTSKRVSLPVINGKQLFIDGCTITVEMYEWDDPQSESEEQDPADENPADANPADANPADEYPAEDEASDYGVEVESSDKEYYEPESPNPRKRARLWVESSRLLGPRLW</sequence>
<organism evidence="2 3">
    <name type="scientific">Botrytis galanthina</name>
    <dbReference type="NCBI Taxonomy" id="278940"/>
    <lineage>
        <taxon>Eukaryota</taxon>
        <taxon>Fungi</taxon>
        <taxon>Dikarya</taxon>
        <taxon>Ascomycota</taxon>
        <taxon>Pezizomycotina</taxon>
        <taxon>Leotiomycetes</taxon>
        <taxon>Helotiales</taxon>
        <taxon>Sclerotiniaceae</taxon>
        <taxon>Botrytis</taxon>
    </lineage>
</organism>
<evidence type="ECO:0000313" key="2">
    <source>
        <dbReference type="EMBL" id="THV48266.1"/>
    </source>
</evidence>